<dbReference type="InterPro" id="IPR023198">
    <property type="entry name" value="PGP-like_dom2"/>
</dbReference>
<evidence type="ECO:0000313" key="2">
    <source>
        <dbReference type="Proteomes" id="UP000622687"/>
    </source>
</evidence>
<dbReference type="GO" id="GO:0016791">
    <property type="term" value="F:phosphatase activity"/>
    <property type="evidence" value="ECO:0007669"/>
    <property type="project" value="TreeGrafter"/>
</dbReference>
<keyword evidence="2" id="KW-1185">Reference proteome</keyword>
<dbReference type="Gene3D" id="3.40.50.1000">
    <property type="entry name" value="HAD superfamily/HAD-like"/>
    <property type="match status" value="1"/>
</dbReference>
<sequence length="217" mass="25146">MLNNIEAVIFDLDGTLIDSIWVWSKINIDYLKKRNLELPEDLKENIEHLSFIDKAKYFKKRFNLNDTIEEIIEEWTSMAMYEYTHNVKLKPGVKRFIESLHSSSIKIALATSNSRTLLELVLKTNGIFQYFNIISTTDEAKRGKNFPDIYLLTAKKLGVEPKNCAVFEDLLPAIISAKAAGMKVFGVQEEHSDYQRQNILDVADHFIYEYTELTRDV</sequence>
<comment type="caution">
    <text evidence="1">The sequence shown here is derived from an EMBL/GenBank/DDBJ whole genome shotgun (WGS) entry which is preliminary data.</text>
</comment>
<dbReference type="PANTHER" id="PTHR18901">
    <property type="entry name" value="2-DEOXYGLUCOSE-6-PHOSPHATE PHOSPHATASE 2"/>
    <property type="match status" value="1"/>
</dbReference>
<proteinExistence type="predicted"/>
<dbReference type="InterPro" id="IPR036412">
    <property type="entry name" value="HAD-like_sf"/>
</dbReference>
<dbReference type="InterPro" id="IPR006439">
    <property type="entry name" value="HAD-SF_hydro_IA"/>
</dbReference>
<dbReference type="SFLD" id="SFLDG01129">
    <property type="entry name" value="C1.5:_HAD__Beta-PGM__Phosphata"/>
    <property type="match status" value="1"/>
</dbReference>
<reference evidence="1" key="1">
    <citation type="submission" date="2020-12" db="EMBL/GenBank/DDBJ databases">
        <title>Clostridium thailandense sp. nov., a novel acetogenic bacterium isolated from peat land soil in Thailand.</title>
        <authorList>
            <person name="Chaikitkaew S."/>
            <person name="Birkeland N.K."/>
        </authorList>
    </citation>
    <scope>NUCLEOTIDE SEQUENCE</scope>
    <source>
        <strain evidence="1">DSM 17425</strain>
    </source>
</reference>
<dbReference type="AlphaFoldDB" id="A0A934M1Q9"/>
<dbReference type="InterPro" id="IPR041492">
    <property type="entry name" value="HAD_2"/>
</dbReference>
<dbReference type="Pfam" id="PF13419">
    <property type="entry name" value="HAD_2"/>
    <property type="match status" value="1"/>
</dbReference>
<dbReference type="InterPro" id="IPR023214">
    <property type="entry name" value="HAD_sf"/>
</dbReference>
<accession>A0A934M1Q9</accession>
<dbReference type="PANTHER" id="PTHR18901:SF38">
    <property type="entry name" value="PSEUDOURIDINE-5'-PHOSPHATASE"/>
    <property type="match status" value="1"/>
</dbReference>
<dbReference type="RefSeq" id="WP_211140592.1">
    <property type="nucleotide sequence ID" value="NZ_JAEEGB010000001.1"/>
</dbReference>
<organism evidence="1 2">
    <name type="scientific">Clostridium aciditolerans</name>
    <dbReference type="NCBI Taxonomy" id="339861"/>
    <lineage>
        <taxon>Bacteria</taxon>
        <taxon>Bacillati</taxon>
        <taxon>Bacillota</taxon>
        <taxon>Clostridia</taxon>
        <taxon>Eubacteriales</taxon>
        <taxon>Clostridiaceae</taxon>
        <taxon>Clostridium</taxon>
    </lineage>
</organism>
<dbReference type="SFLD" id="SFLDS00003">
    <property type="entry name" value="Haloacid_Dehalogenase"/>
    <property type="match status" value="1"/>
</dbReference>
<name>A0A934M1Q9_9CLOT</name>
<dbReference type="Gene3D" id="1.10.150.240">
    <property type="entry name" value="Putative phosphatase, domain 2"/>
    <property type="match status" value="1"/>
</dbReference>
<gene>
    <name evidence="1" type="ORF">I6U51_00200</name>
</gene>
<evidence type="ECO:0000313" key="1">
    <source>
        <dbReference type="EMBL" id="MBI6871125.1"/>
    </source>
</evidence>
<dbReference type="SUPFAM" id="SSF56784">
    <property type="entry name" value="HAD-like"/>
    <property type="match status" value="1"/>
</dbReference>
<dbReference type="NCBIfam" id="TIGR01509">
    <property type="entry name" value="HAD-SF-IA-v3"/>
    <property type="match status" value="1"/>
</dbReference>
<dbReference type="PRINTS" id="PR00413">
    <property type="entry name" value="HADHALOGNASE"/>
</dbReference>
<dbReference type="EMBL" id="JAEEGB010000001">
    <property type="protein sequence ID" value="MBI6871125.1"/>
    <property type="molecule type" value="Genomic_DNA"/>
</dbReference>
<dbReference type="CDD" id="cd07505">
    <property type="entry name" value="HAD_BPGM-like"/>
    <property type="match status" value="1"/>
</dbReference>
<protein>
    <submittedName>
        <fullName evidence="1">HAD family phosphatase</fullName>
    </submittedName>
</protein>
<dbReference type="Proteomes" id="UP000622687">
    <property type="component" value="Unassembled WGS sequence"/>
</dbReference>